<name>X1HF85_9ZZZZ</name>
<proteinExistence type="predicted"/>
<dbReference type="Gene3D" id="3.90.550.10">
    <property type="entry name" value="Spore Coat Polysaccharide Biosynthesis Protein SpsA, Chain A"/>
    <property type="match status" value="1"/>
</dbReference>
<dbReference type="AlphaFoldDB" id="X1HF85"/>
<gene>
    <name evidence="1" type="ORF">S03H2_45071</name>
</gene>
<organism evidence="1">
    <name type="scientific">marine sediment metagenome</name>
    <dbReference type="NCBI Taxonomy" id="412755"/>
    <lineage>
        <taxon>unclassified sequences</taxon>
        <taxon>metagenomes</taxon>
        <taxon>ecological metagenomes</taxon>
    </lineage>
</organism>
<reference evidence="1" key="1">
    <citation type="journal article" date="2014" name="Front. Microbiol.">
        <title>High frequency of phylogenetically diverse reductive dehalogenase-homologous genes in deep subseafloor sedimentary metagenomes.</title>
        <authorList>
            <person name="Kawai M."/>
            <person name="Futagami T."/>
            <person name="Toyoda A."/>
            <person name="Takaki Y."/>
            <person name="Nishi S."/>
            <person name="Hori S."/>
            <person name="Arai W."/>
            <person name="Tsubouchi T."/>
            <person name="Morono Y."/>
            <person name="Uchiyama I."/>
            <person name="Ito T."/>
            <person name="Fujiyama A."/>
            <person name="Inagaki F."/>
            <person name="Takami H."/>
        </authorList>
    </citation>
    <scope>NUCLEOTIDE SEQUENCE</scope>
    <source>
        <strain evidence="1">Expedition CK06-06</strain>
    </source>
</reference>
<dbReference type="InterPro" id="IPR029044">
    <property type="entry name" value="Nucleotide-diphossugar_trans"/>
</dbReference>
<dbReference type="EMBL" id="BARU01028215">
    <property type="protein sequence ID" value="GAH68072.1"/>
    <property type="molecule type" value="Genomic_DNA"/>
</dbReference>
<evidence type="ECO:0000313" key="1">
    <source>
        <dbReference type="EMBL" id="GAH68072.1"/>
    </source>
</evidence>
<comment type="caution">
    <text evidence="1">The sequence shown here is derived from an EMBL/GenBank/DDBJ whole genome shotgun (WGS) entry which is preliminary data.</text>
</comment>
<protein>
    <submittedName>
        <fullName evidence="1">Uncharacterized protein</fullName>
    </submittedName>
</protein>
<accession>X1HF85</accession>
<sequence>MDAALFCLVFNDAFLKAPKWREIGIKIITCLVKNNGQKLTDAQSGFRAYNRHSLESLIITENGMGASTEILIKAEGKGLVVVEVPVNIGYHENCSTENPVLHGIGVLFTTIKYLCKRALRNQTRNKNNKIFEK</sequence>